<feature type="domain" description="Ubiquitin-like" evidence="2">
    <location>
        <begin position="21"/>
        <end position="79"/>
    </location>
</feature>
<evidence type="ECO:0000313" key="3">
    <source>
        <dbReference type="EMBL" id="KAJ3034849.1"/>
    </source>
</evidence>
<organism evidence="3 4">
    <name type="scientific">Rhizophlyctis rosea</name>
    <dbReference type="NCBI Taxonomy" id="64517"/>
    <lineage>
        <taxon>Eukaryota</taxon>
        <taxon>Fungi</taxon>
        <taxon>Fungi incertae sedis</taxon>
        <taxon>Chytridiomycota</taxon>
        <taxon>Chytridiomycota incertae sedis</taxon>
        <taxon>Chytridiomycetes</taxon>
        <taxon>Rhizophlyctidales</taxon>
        <taxon>Rhizophlyctidaceae</taxon>
        <taxon>Rhizophlyctis</taxon>
    </lineage>
</organism>
<evidence type="ECO:0000313" key="4">
    <source>
        <dbReference type="Proteomes" id="UP001212841"/>
    </source>
</evidence>
<keyword evidence="4" id="KW-1185">Reference proteome</keyword>
<dbReference type="GO" id="GO:0044695">
    <property type="term" value="C:Dsc E3 ubiquitin ligase complex"/>
    <property type="evidence" value="ECO:0007669"/>
    <property type="project" value="InterPro"/>
</dbReference>
<dbReference type="SUPFAM" id="SSF54236">
    <property type="entry name" value="Ubiquitin-like"/>
    <property type="match status" value="1"/>
</dbReference>
<dbReference type="InterPro" id="IPR045226">
    <property type="entry name" value="Dsc3"/>
</dbReference>
<feature type="compositionally biased region" description="Polar residues" evidence="1">
    <location>
        <begin position="1"/>
        <end position="15"/>
    </location>
</feature>
<dbReference type="GO" id="GO:0005783">
    <property type="term" value="C:endoplasmic reticulum"/>
    <property type="evidence" value="ECO:0007669"/>
    <property type="project" value="TreeGrafter"/>
</dbReference>
<protein>
    <recommendedName>
        <fullName evidence="2">Ubiquitin-like domain-containing protein</fullName>
    </recommendedName>
</protein>
<feature type="non-terminal residue" evidence="3">
    <location>
        <position position="157"/>
    </location>
</feature>
<dbReference type="PANTHER" id="PTHR28049">
    <property type="entry name" value="TRANSMEMBRANE PROTEIN YOR223W"/>
    <property type="match status" value="1"/>
</dbReference>
<dbReference type="Proteomes" id="UP001212841">
    <property type="component" value="Unassembled WGS sequence"/>
</dbReference>
<sequence>MPQYPQGQQHTNHPPSDNAPITLHVRFATGLDDLPLTLPQKATIADLHHAIKSHHPPLSSKFLRLVFRGRVLRDTERINTITGPVTIPQQQPKDTEGDDAPAPTYIHCVVSELPPSEEAQHPQLRPTRGFDRLLEIGFTPEEVQNVRSQFHTLRGTD</sequence>
<dbReference type="Gene3D" id="3.10.20.90">
    <property type="entry name" value="Phosphatidylinositol 3-kinase Catalytic Subunit, Chain A, domain 1"/>
    <property type="match status" value="1"/>
</dbReference>
<dbReference type="InterPro" id="IPR000626">
    <property type="entry name" value="Ubiquitin-like_dom"/>
</dbReference>
<accession>A0AAD5S1D2</accession>
<evidence type="ECO:0000256" key="1">
    <source>
        <dbReference type="SAM" id="MobiDB-lite"/>
    </source>
</evidence>
<dbReference type="AlphaFoldDB" id="A0AAD5S1D2"/>
<dbReference type="CDD" id="cd17039">
    <property type="entry name" value="Ubl_ubiquitin_like"/>
    <property type="match status" value="1"/>
</dbReference>
<dbReference type="InterPro" id="IPR019413">
    <property type="entry name" value="Dsc3_ub-like_dom"/>
</dbReference>
<evidence type="ECO:0000259" key="2">
    <source>
        <dbReference type="PROSITE" id="PS50053"/>
    </source>
</evidence>
<dbReference type="PROSITE" id="PS50053">
    <property type="entry name" value="UBIQUITIN_2"/>
    <property type="match status" value="1"/>
</dbReference>
<dbReference type="InterPro" id="IPR025390">
    <property type="entry name" value="Dsc3_C"/>
</dbReference>
<reference evidence="3" key="1">
    <citation type="submission" date="2020-05" db="EMBL/GenBank/DDBJ databases">
        <title>Phylogenomic resolution of chytrid fungi.</title>
        <authorList>
            <person name="Stajich J.E."/>
            <person name="Amses K."/>
            <person name="Simmons R."/>
            <person name="Seto K."/>
            <person name="Myers J."/>
            <person name="Bonds A."/>
            <person name="Quandt C.A."/>
            <person name="Barry K."/>
            <person name="Liu P."/>
            <person name="Grigoriev I."/>
            <person name="Longcore J.E."/>
            <person name="James T.Y."/>
        </authorList>
    </citation>
    <scope>NUCLEOTIDE SEQUENCE</scope>
    <source>
        <strain evidence="3">JEL0318</strain>
    </source>
</reference>
<comment type="caution">
    <text evidence="3">The sequence shown here is derived from an EMBL/GenBank/DDBJ whole genome shotgun (WGS) entry which is preliminary data.</text>
</comment>
<dbReference type="PANTHER" id="PTHR28049:SF1">
    <property type="entry name" value="DSC E3 UBIQUITIN LIGASE COMPLEX SUBUNIT 3"/>
    <property type="match status" value="1"/>
</dbReference>
<name>A0AAD5S1D2_9FUNG</name>
<proteinExistence type="predicted"/>
<feature type="region of interest" description="Disordered" evidence="1">
    <location>
        <begin position="1"/>
        <end position="20"/>
    </location>
</feature>
<dbReference type="Pfam" id="PF10302">
    <property type="entry name" value="Dsc3_N"/>
    <property type="match status" value="1"/>
</dbReference>
<gene>
    <name evidence="3" type="ORF">HK097_004383</name>
</gene>
<dbReference type="EMBL" id="JADGJD010002112">
    <property type="protein sequence ID" value="KAJ3034849.1"/>
    <property type="molecule type" value="Genomic_DNA"/>
</dbReference>
<dbReference type="Pfam" id="PF13373">
    <property type="entry name" value="Dsc3_C"/>
    <property type="match status" value="1"/>
</dbReference>
<dbReference type="InterPro" id="IPR029071">
    <property type="entry name" value="Ubiquitin-like_domsf"/>
</dbReference>